<proteinExistence type="predicted"/>
<protein>
    <submittedName>
        <fullName evidence="1">Uncharacterized protein</fullName>
    </submittedName>
</protein>
<name>A0A8S5V456_9CAUD</name>
<organism evidence="1">
    <name type="scientific">Siphoviridae sp. ctNHg2</name>
    <dbReference type="NCBI Taxonomy" id="2825467"/>
    <lineage>
        <taxon>Viruses</taxon>
        <taxon>Duplodnaviria</taxon>
        <taxon>Heunggongvirae</taxon>
        <taxon>Uroviricota</taxon>
        <taxon>Caudoviricetes</taxon>
    </lineage>
</organism>
<evidence type="ECO:0000313" key="1">
    <source>
        <dbReference type="EMBL" id="DAG01544.1"/>
    </source>
</evidence>
<dbReference type="EMBL" id="BK016194">
    <property type="protein sequence ID" value="DAG01544.1"/>
    <property type="molecule type" value="Genomic_DNA"/>
</dbReference>
<accession>A0A8S5V456</accession>
<sequence length="101" mass="12078">MTVINLDENERIDEIQIQGVKYLAGDIPPLLAIQILNIKTNILSRFLRMSTEKQREPIIKEYLFIKNEKVEMRYWTKNHIQSMILYINKRLHEEYESGAEI</sequence>
<reference evidence="1" key="1">
    <citation type="journal article" date="2021" name="Proc. Natl. Acad. Sci. U.S.A.">
        <title>A Catalog of Tens of Thousands of Viruses from Human Metagenomes Reveals Hidden Associations with Chronic Diseases.</title>
        <authorList>
            <person name="Tisza M.J."/>
            <person name="Buck C.B."/>
        </authorList>
    </citation>
    <scope>NUCLEOTIDE SEQUENCE</scope>
    <source>
        <strain evidence="1">CtNHg2</strain>
    </source>
</reference>